<proteinExistence type="predicted"/>
<evidence type="ECO:0000313" key="3">
    <source>
        <dbReference type="Proteomes" id="UP000185478"/>
    </source>
</evidence>
<dbReference type="KEGG" id="caqu:CAQU_01515"/>
<accession>A0A1L7CDQ0</accession>
<keyword evidence="3" id="KW-1185">Reference proteome</keyword>
<organism evidence="2 3">
    <name type="scientific">Corynebacterium aquilae DSM 44791</name>
    <dbReference type="NCBI Taxonomy" id="1431546"/>
    <lineage>
        <taxon>Bacteria</taxon>
        <taxon>Bacillati</taxon>
        <taxon>Actinomycetota</taxon>
        <taxon>Actinomycetes</taxon>
        <taxon>Mycobacteriales</taxon>
        <taxon>Corynebacteriaceae</taxon>
        <taxon>Corynebacterium</taxon>
    </lineage>
</organism>
<dbReference type="STRING" id="1431546.CAQU_01515"/>
<dbReference type="RefSeq" id="WP_075724605.1">
    <property type="nucleotide sequence ID" value="NZ_CP009245.1"/>
</dbReference>
<keyword evidence="1" id="KW-0472">Membrane</keyword>
<evidence type="ECO:0000313" key="2">
    <source>
        <dbReference type="EMBL" id="APT83966.1"/>
    </source>
</evidence>
<keyword evidence="1" id="KW-0812">Transmembrane</keyword>
<reference evidence="2 3" key="1">
    <citation type="submission" date="2014-08" db="EMBL/GenBank/DDBJ databases">
        <title>Complete genome sequence of Corynebacterium aquilae S-613T(T) (=DSM 44791(T)), isolated from the choana of a healthy golden eagle.</title>
        <authorList>
            <person name="Ruckert C."/>
            <person name="Albersmeier A."/>
            <person name="Winkler A."/>
            <person name="Kalinowski J."/>
        </authorList>
    </citation>
    <scope>NUCLEOTIDE SEQUENCE [LARGE SCALE GENOMIC DNA]</scope>
    <source>
        <strain evidence="2 3">S-613</strain>
    </source>
</reference>
<dbReference type="Proteomes" id="UP000185478">
    <property type="component" value="Chromosome"/>
</dbReference>
<dbReference type="AlphaFoldDB" id="A0A1L7CDQ0"/>
<protein>
    <submittedName>
        <fullName evidence="2">Uncharacterized protein</fullName>
    </submittedName>
</protein>
<dbReference type="EMBL" id="CP009245">
    <property type="protein sequence ID" value="APT83966.1"/>
    <property type="molecule type" value="Genomic_DNA"/>
</dbReference>
<gene>
    <name evidence="2" type="ORF">CAQU_01515</name>
</gene>
<evidence type="ECO:0000256" key="1">
    <source>
        <dbReference type="SAM" id="Phobius"/>
    </source>
</evidence>
<name>A0A1L7CDQ0_9CORY</name>
<feature type="transmembrane region" description="Helical" evidence="1">
    <location>
        <begin position="59"/>
        <end position="79"/>
    </location>
</feature>
<dbReference type="OrthoDB" id="4881303at2"/>
<keyword evidence="1" id="KW-1133">Transmembrane helix</keyword>
<sequence length="104" mass="10868">MNLLAMLHNLLEVLIAGLVLGAGLPALFALGIRFAAPVDEVDENGTVISTHPASGLQRAIGYFFFSIIVLAIIVGILWITKAVIYEDLGIDIFGTQAGGGHGGH</sequence>